<dbReference type="RefSeq" id="WP_152279440.1">
    <property type="nucleotide sequence ID" value="NZ_WFKK01000001.1"/>
</dbReference>
<dbReference type="EMBL" id="WFKK01000001">
    <property type="protein sequence ID" value="KAB7891337.1"/>
    <property type="molecule type" value="Genomic_DNA"/>
</dbReference>
<dbReference type="Proteomes" id="UP000472839">
    <property type="component" value="Unassembled WGS sequence"/>
</dbReference>
<evidence type="ECO:0000313" key="1">
    <source>
        <dbReference type="EMBL" id="KAB7891337.1"/>
    </source>
</evidence>
<accession>A0A6L4WWT8</accession>
<proteinExistence type="predicted"/>
<organism evidence="1 2">
    <name type="scientific">Poseidonibacter ostreae</name>
    <dbReference type="NCBI Taxonomy" id="2654171"/>
    <lineage>
        <taxon>Bacteria</taxon>
        <taxon>Pseudomonadati</taxon>
        <taxon>Campylobacterota</taxon>
        <taxon>Epsilonproteobacteria</taxon>
        <taxon>Campylobacterales</taxon>
        <taxon>Arcobacteraceae</taxon>
        <taxon>Poseidonibacter</taxon>
    </lineage>
</organism>
<sequence length="98" mass="11061">MKQKKELPLPSHVCKAIKANRQEFFSLENARLSPTSMSILRKNNPEKYQLFCLGLLCYKNDISIEDMIDLVNMKKALGGESFRDSLNVLDAIGGIKNS</sequence>
<protein>
    <submittedName>
        <fullName evidence="1">Uncharacterized protein</fullName>
    </submittedName>
</protein>
<reference evidence="1 2" key="1">
    <citation type="submission" date="2019-10" db="EMBL/GenBank/DDBJ databases">
        <title>Poseidonibacter ostreae sp. nov., isolated from the gut of the Ostrea denselamellosa.</title>
        <authorList>
            <person name="Choi A."/>
        </authorList>
    </citation>
    <scope>NUCLEOTIDE SEQUENCE [LARGE SCALE GENOMIC DNA]</scope>
    <source>
        <strain evidence="1 2">SJOD-M-33</strain>
    </source>
</reference>
<evidence type="ECO:0000313" key="2">
    <source>
        <dbReference type="Proteomes" id="UP000472839"/>
    </source>
</evidence>
<name>A0A6L4WWT8_9BACT</name>
<dbReference type="AlphaFoldDB" id="A0A6L4WWT8"/>
<comment type="caution">
    <text evidence="1">The sequence shown here is derived from an EMBL/GenBank/DDBJ whole genome shotgun (WGS) entry which is preliminary data.</text>
</comment>
<gene>
    <name evidence="1" type="ORF">GBG19_00440</name>
</gene>